<dbReference type="OrthoDB" id="6369905at2759"/>
<keyword evidence="6" id="KW-0249">Electron transport</keyword>
<dbReference type="PANTHER" id="PTHR11851">
    <property type="entry name" value="METALLOPROTEASE"/>
    <property type="match status" value="1"/>
</dbReference>
<evidence type="ECO:0000313" key="12">
    <source>
        <dbReference type="EMBL" id="KAG6379971.1"/>
    </source>
</evidence>
<keyword evidence="5" id="KW-0809">Transit peptide</keyword>
<name>A0A8I3AF07_9AGAM</name>
<dbReference type="Gene3D" id="3.30.830.10">
    <property type="entry name" value="Metalloenzyme, LuxS/M16 peptidase-like"/>
    <property type="match status" value="1"/>
</dbReference>
<evidence type="ECO:0000256" key="9">
    <source>
        <dbReference type="ARBA" id="ARBA00038146"/>
    </source>
</evidence>
<comment type="caution">
    <text evidence="12">The sequence shown here is derived from an EMBL/GenBank/DDBJ whole genome shotgun (WGS) entry which is preliminary data.</text>
</comment>
<dbReference type="PANTHER" id="PTHR11851:SF209">
    <property type="entry name" value="CYTOCHROME B-C1 COMPLEX SUBUNIT 2, MITOCHONDRIAL"/>
    <property type="match status" value="1"/>
</dbReference>
<dbReference type="Pfam" id="PF00675">
    <property type="entry name" value="Peptidase_M16"/>
    <property type="match status" value="1"/>
</dbReference>
<evidence type="ECO:0000256" key="4">
    <source>
        <dbReference type="ARBA" id="ARBA00022792"/>
    </source>
</evidence>
<feature type="domain" description="Peptidase M16 N-terminal" evidence="11">
    <location>
        <begin position="2"/>
        <end position="114"/>
    </location>
</feature>
<proteinExistence type="inferred from homology"/>
<evidence type="ECO:0000256" key="8">
    <source>
        <dbReference type="ARBA" id="ARBA00023136"/>
    </source>
</evidence>
<dbReference type="SUPFAM" id="SSF63411">
    <property type="entry name" value="LuxS/MPP-like metallohydrolase"/>
    <property type="match status" value="1"/>
</dbReference>
<keyword evidence="8" id="KW-0472">Membrane</keyword>
<dbReference type="InterPro" id="IPR011765">
    <property type="entry name" value="Pept_M16_N"/>
</dbReference>
<dbReference type="AlphaFoldDB" id="A0A8I3AF07"/>
<comment type="similarity">
    <text evidence="9">Belongs to the peptidase M16 family. UQCRC2/QCR2 subfamily.</text>
</comment>
<organism evidence="12 13">
    <name type="scientific">Boletus reticuloceps</name>
    <dbReference type="NCBI Taxonomy" id="495285"/>
    <lineage>
        <taxon>Eukaryota</taxon>
        <taxon>Fungi</taxon>
        <taxon>Dikarya</taxon>
        <taxon>Basidiomycota</taxon>
        <taxon>Agaricomycotina</taxon>
        <taxon>Agaricomycetes</taxon>
        <taxon>Agaricomycetidae</taxon>
        <taxon>Boletales</taxon>
        <taxon>Boletineae</taxon>
        <taxon>Boletaceae</taxon>
        <taxon>Boletoideae</taxon>
        <taxon>Boletus</taxon>
    </lineage>
</organism>
<dbReference type="InterPro" id="IPR011249">
    <property type="entry name" value="Metalloenz_LuxS/M16"/>
</dbReference>
<keyword evidence="3" id="KW-0679">Respiratory chain</keyword>
<evidence type="ECO:0000256" key="7">
    <source>
        <dbReference type="ARBA" id="ARBA00023128"/>
    </source>
</evidence>
<keyword evidence="4" id="KW-0999">Mitochondrion inner membrane</keyword>
<evidence type="ECO:0000256" key="6">
    <source>
        <dbReference type="ARBA" id="ARBA00022982"/>
    </source>
</evidence>
<protein>
    <recommendedName>
        <fullName evidence="10">Cytochrome b-c1 complex subunit 2, mitochondrial</fullName>
    </recommendedName>
</protein>
<dbReference type="GO" id="GO:0005743">
    <property type="term" value="C:mitochondrial inner membrane"/>
    <property type="evidence" value="ECO:0007669"/>
    <property type="project" value="UniProtKB-SubCell"/>
</dbReference>
<evidence type="ECO:0000256" key="10">
    <source>
        <dbReference type="ARBA" id="ARBA00040751"/>
    </source>
</evidence>
<keyword evidence="13" id="KW-1185">Reference proteome</keyword>
<evidence type="ECO:0000256" key="3">
    <source>
        <dbReference type="ARBA" id="ARBA00022660"/>
    </source>
</evidence>
<evidence type="ECO:0000256" key="5">
    <source>
        <dbReference type="ARBA" id="ARBA00022946"/>
    </source>
</evidence>
<dbReference type="EMBL" id="JAGFBS010000004">
    <property type="protein sequence ID" value="KAG6379971.1"/>
    <property type="molecule type" value="Genomic_DNA"/>
</dbReference>
<evidence type="ECO:0000256" key="1">
    <source>
        <dbReference type="ARBA" id="ARBA00004443"/>
    </source>
</evidence>
<comment type="subcellular location">
    <subcellularLocation>
        <location evidence="1">Mitochondrion inner membrane</location>
        <topology evidence="1">Peripheral membrane protein</topology>
        <orientation evidence="1">Matrix side</orientation>
    </subcellularLocation>
</comment>
<dbReference type="GO" id="GO:0046872">
    <property type="term" value="F:metal ion binding"/>
    <property type="evidence" value="ECO:0007669"/>
    <property type="project" value="InterPro"/>
</dbReference>
<evidence type="ECO:0000259" key="11">
    <source>
        <dbReference type="Pfam" id="PF00675"/>
    </source>
</evidence>
<dbReference type="Proteomes" id="UP000683000">
    <property type="component" value="Unassembled WGS sequence"/>
</dbReference>
<dbReference type="InterPro" id="IPR050361">
    <property type="entry name" value="MPP/UQCRC_Complex"/>
</dbReference>
<sequence length="197" mass="21328">MHALKNFAFKSTAKWSMLGTVRESDLYGGVLSASLSREYLAFTSEFLHGNESFFTSVLTSILATPKFLPHEYMEYVLPVVRDEATPSSQLPSAVAVEAAHALAFHTGLGASLFCSLQVFTSGNVTAIGTGINSARLAELVDSALADAALPTSSPITAMPSKYFGGSMRISLHEGHCHMPTKYYDCISYQRTITYLVQ</sequence>
<evidence type="ECO:0000313" key="13">
    <source>
        <dbReference type="Proteomes" id="UP000683000"/>
    </source>
</evidence>
<reference evidence="12" key="1">
    <citation type="submission" date="2021-03" db="EMBL/GenBank/DDBJ databases">
        <title>Evolutionary innovations through gain and loss of genes in the ectomycorrhizal Boletales.</title>
        <authorList>
            <person name="Wu G."/>
            <person name="Miyauchi S."/>
            <person name="Morin E."/>
            <person name="Yang Z.-L."/>
            <person name="Xu J."/>
            <person name="Martin F.M."/>
        </authorList>
    </citation>
    <scope>NUCLEOTIDE SEQUENCE</scope>
    <source>
        <strain evidence="12">BR01</strain>
    </source>
</reference>
<evidence type="ECO:0000256" key="2">
    <source>
        <dbReference type="ARBA" id="ARBA00022448"/>
    </source>
</evidence>
<gene>
    <name evidence="12" type="ORF">JVT61DRAFT_10543</name>
</gene>
<keyword evidence="2" id="KW-0813">Transport</keyword>
<accession>A0A8I3AF07</accession>
<keyword evidence="7" id="KW-0496">Mitochondrion</keyword>